<accession>A0ACC0L9H9</accession>
<gene>
    <name evidence="1" type="ORF">RHMOL_Rhmol13G0224500</name>
</gene>
<proteinExistence type="predicted"/>
<keyword evidence="2" id="KW-1185">Reference proteome</keyword>
<evidence type="ECO:0000313" key="1">
    <source>
        <dbReference type="EMBL" id="KAI8525359.1"/>
    </source>
</evidence>
<dbReference type="Proteomes" id="UP001062846">
    <property type="component" value="Chromosome 13"/>
</dbReference>
<dbReference type="EMBL" id="CM046400">
    <property type="protein sequence ID" value="KAI8525359.1"/>
    <property type="molecule type" value="Genomic_DNA"/>
</dbReference>
<evidence type="ECO:0000313" key="2">
    <source>
        <dbReference type="Proteomes" id="UP001062846"/>
    </source>
</evidence>
<sequence>MSMASSLRKLASCVILDLDGTLLNTDGIVSEVLKLYLVKYGKQWDGREAHKTVGKSPLEASAVIVEDYGLPLSINEFVSEITPMFIDQWHNIKALPGWKESFSVIIGGDEVTAGKPSPEIFFEAAKRLNIDPPKCLVIEDSIPGVTAGKAAGMEVVAVPSLPKQSHLYTSADEVINSLLDLRPEKWGLPPFEDCKALSQFLPNYSKADSIAPIEPWLLHDFDDDFYGEDLRLAIVGYIRPEANFPSLETLIEKIHEDRRIAETALELPLYSKYREDPYLKSSLNQI</sequence>
<comment type="caution">
    <text evidence="1">The sequence shown here is derived from an EMBL/GenBank/DDBJ whole genome shotgun (WGS) entry which is preliminary data.</text>
</comment>
<reference evidence="1" key="1">
    <citation type="submission" date="2022-02" db="EMBL/GenBank/DDBJ databases">
        <title>Plant Genome Project.</title>
        <authorList>
            <person name="Zhang R.-G."/>
        </authorList>
    </citation>
    <scope>NUCLEOTIDE SEQUENCE</scope>
    <source>
        <strain evidence="1">AT1</strain>
    </source>
</reference>
<organism evidence="1 2">
    <name type="scientific">Rhododendron molle</name>
    <name type="common">Chinese azalea</name>
    <name type="synonym">Azalea mollis</name>
    <dbReference type="NCBI Taxonomy" id="49168"/>
    <lineage>
        <taxon>Eukaryota</taxon>
        <taxon>Viridiplantae</taxon>
        <taxon>Streptophyta</taxon>
        <taxon>Embryophyta</taxon>
        <taxon>Tracheophyta</taxon>
        <taxon>Spermatophyta</taxon>
        <taxon>Magnoliopsida</taxon>
        <taxon>eudicotyledons</taxon>
        <taxon>Gunneridae</taxon>
        <taxon>Pentapetalae</taxon>
        <taxon>asterids</taxon>
        <taxon>Ericales</taxon>
        <taxon>Ericaceae</taxon>
        <taxon>Ericoideae</taxon>
        <taxon>Rhodoreae</taxon>
        <taxon>Rhododendron</taxon>
    </lineage>
</organism>
<name>A0ACC0L9H9_RHOML</name>
<protein>
    <submittedName>
        <fullName evidence="1">Uncharacterized protein</fullName>
    </submittedName>
</protein>